<name>A0ABQ5NZS6_9ACTN</name>
<dbReference type="Proteomes" id="UP001291653">
    <property type="component" value="Unassembled WGS sequence"/>
</dbReference>
<protein>
    <submittedName>
        <fullName evidence="2">Uncharacterized protein</fullName>
    </submittedName>
</protein>
<keyword evidence="1" id="KW-0472">Membrane</keyword>
<keyword evidence="3" id="KW-1185">Reference proteome</keyword>
<evidence type="ECO:0000313" key="3">
    <source>
        <dbReference type="Proteomes" id="UP001291653"/>
    </source>
</evidence>
<proteinExistence type="predicted"/>
<dbReference type="PROSITE" id="PS51257">
    <property type="entry name" value="PROKAR_LIPOPROTEIN"/>
    <property type="match status" value="1"/>
</dbReference>
<accession>A0ABQ5NZS6</accession>
<feature type="transmembrane region" description="Helical" evidence="1">
    <location>
        <begin position="12"/>
        <end position="34"/>
    </location>
</feature>
<gene>
    <name evidence="2" type="ORF">SYYSPA8_16225</name>
</gene>
<comment type="caution">
    <text evidence="2">The sequence shown here is derived from an EMBL/GenBank/DDBJ whole genome shotgun (WGS) entry which is preliminary data.</text>
</comment>
<organism evidence="2 3">
    <name type="scientific">Streptomyces yaizuensis</name>
    <dbReference type="NCBI Taxonomy" id="2989713"/>
    <lineage>
        <taxon>Bacteria</taxon>
        <taxon>Bacillati</taxon>
        <taxon>Actinomycetota</taxon>
        <taxon>Actinomycetes</taxon>
        <taxon>Kitasatosporales</taxon>
        <taxon>Streptomycetaceae</taxon>
        <taxon>Streptomyces</taxon>
    </lineage>
</organism>
<evidence type="ECO:0000256" key="1">
    <source>
        <dbReference type="SAM" id="Phobius"/>
    </source>
</evidence>
<dbReference type="EMBL" id="BSBI01000006">
    <property type="protein sequence ID" value="GLF95864.1"/>
    <property type="molecule type" value="Genomic_DNA"/>
</dbReference>
<keyword evidence="1" id="KW-1133">Transmembrane helix</keyword>
<reference evidence="2 3" key="1">
    <citation type="submission" date="2022-10" db="EMBL/GenBank/DDBJ databases">
        <title>Draft genome sequence of Streptomyces sp. YSPA8.</title>
        <authorList>
            <person name="Moriuchi R."/>
            <person name="Dohra H."/>
            <person name="Yamamura H."/>
            <person name="Kodani S."/>
        </authorList>
    </citation>
    <scope>NUCLEOTIDE SEQUENCE [LARGE SCALE GENOMIC DNA]</scope>
    <source>
        <strain evidence="2 3">YSPA8</strain>
    </source>
</reference>
<sequence>MRRRPRRRVHEPLAGAVSTLMACALSLGLLTWGLSDAL</sequence>
<keyword evidence="1" id="KW-0812">Transmembrane</keyword>
<evidence type="ECO:0000313" key="2">
    <source>
        <dbReference type="EMBL" id="GLF95864.1"/>
    </source>
</evidence>